<keyword evidence="3" id="KW-1185">Reference proteome</keyword>
<reference evidence="2 3" key="1">
    <citation type="submission" date="2020-09" db="EMBL/GenBank/DDBJ databases">
        <title>Methylomonas albis sp. nov. and Methylomonas fluvii sp. nov.: Two cold-adapted methanotrophs from the River Elbe and an amended description of Methylovulum psychrotolerans strain Eb1.</title>
        <authorList>
            <person name="Bussmann I.K."/>
            <person name="Klings K.-W."/>
            <person name="Warnstedt J."/>
            <person name="Hoppert M."/>
            <person name="Saborowski A."/>
            <person name="Horn F."/>
            <person name="Liebner S."/>
        </authorList>
    </citation>
    <scope>NUCLEOTIDE SEQUENCE [LARGE SCALE GENOMIC DNA]</scope>
    <source>
        <strain evidence="2 3">EbA</strain>
    </source>
</reference>
<dbReference type="Proteomes" id="UP000652176">
    <property type="component" value="Unassembled WGS sequence"/>
</dbReference>
<comment type="caution">
    <text evidence="2">The sequence shown here is derived from an EMBL/GenBank/DDBJ whole genome shotgun (WGS) entry which is preliminary data.</text>
</comment>
<proteinExistence type="predicted"/>
<accession>A0ABR9D2L8</accession>
<evidence type="ECO:0000313" key="3">
    <source>
        <dbReference type="Proteomes" id="UP000652176"/>
    </source>
</evidence>
<evidence type="ECO:0000256" key="1">
    <source>
        <dbReference type="SAM" id="SignalP"/>
    </source>
</evidence>
<gene>
    <name evidence="2" type="ORF">IE877_15965</name>
</gene>
<name>A0ABR9D2L8_9GAMM</name>
<sequence length="330" mass="37452">MKLTTAIITALLTVSVGNVQASEWSGFAALDLRLFTETAAFPTQNTSFADPSVLMQPEFRHEWNNSSDRFTAIPFGRYDSLDSNRSHWDLRELNWLHRDDGWNLQTGVGKVFWGVAESRHLVDIVNQTDFVENINSEEKLGQPMLNLNIPTDYGNFNLLYLPYFRERTFPAANGRVRFELPVNANNPNLNGISHFHPDWALRWSRTLGDWDVGVAHFSGVGREPRLAAYFPNNSPYPTELIPTYDLINQTSLDVQGALGNWLLKLEAMTRSGQGSRFLALVAGFEYTNYGILESNADLGLLMEYQYDGRDKSTPRKASDAPQRLLIMTYF</sequence>
<dbReference type="EMBL" id="JACXSS010000001">
    <property type="protein sequence ID" value="MBD9357357.1"/>
    <property type="molecule type" value="Genomic_DNA"/>
</dbReference>
<organism evidence="2 3">
    <name type="scientific">Methylomonas albis</name>
    <dbReference type="NCBI Taxonomy" id="1854563"/>
    <lineage>
        <taxon>Bacteria</taxon>
        <taxon>Pseudomonadati</taxon>
        <taxon>Pseudomonadota</taxon>
        <taxon>Gammaproteobacteria</taxon>
        <taxon>Methylococcales</taxon>
        <taxon>Methylococcaceae</taxon>
        <taxon>Methylomonas</taxon>
    </lineage>
</organism>
<dbReference type="RefSeq" id="WP_192375641.1">
    <property type="nucleotide sequence ID" value="NZ_CAJHIV010000001.1"/>
</dbReference>
<protein>
    <submittedName>
        <fullName evidence="2">Uncharacterized protein</fullName>
    </submittedName>
</protein>
<evidence type="ECO:0000313" key="2">
    <source>
        <dbReference type="EMBL" id="MBD9357357.1"/>
    </source>
</evidence>
<keyword evidence="1" id="KW-0732">Signal</keyword>
<feature type="chain" id="PRO_5046383859" evidence="1">
    <location>
        <begin position="22"/>
        <end position="330"/>
    </location>
</feature>
<feature type="signal peptide" evidence="1">
    <location>
        <begin position="1"/>
        <end position="21"/>
    </location>
</feature>